<organism evidence="1 2">
    <name type="scientific">Pseudodesulfovibrio aespoeensis (strain ATCC 700646 / DSM 10631 / Aspo-2)</name>
    <name type="common">Desulfovibrio aespoeensis</name>
    <dbReference type="NCBI Taxonomy" id="643562"/>
    <lineage>
        <taxon>Bacteria</taxon>
        <taxon>Pseudomonadati</taxon>
        <taxon>Thermodesulfobacteriota</taxon>
        <taxon>Desulfovibrionia</taxon>
        <taxon>Desulfovibrionales</taxon>
        <taxon>Desulfovibrionaceae</taxon>
    </lineage>
</organism>
<evidence type="ECO:0008006" key="3">
    <source>
        <dbReference type="Google" id="ProtNLM"/>
    </source>
</evidence>
<keyword evidence="2" id="KW-1185">Reference proteome</keyword>
<protein>
    <recommendedName>
        <fullName evidence="3">TIGR00725 family protein</fullName>
    </recommendedName>
</protein>
<dbReference type="Gene3D" id="3.40.50.450">
    <property type="match status" value="1"/>
</dbReference>
<dbReference type="KEGG" id="das:Daes_1548"/>
<dbReference type="RefSeq" id="WP_013514489.1">
    <property type="nucleotide sequence ID" value="NC_014844.1"/>
</dbReference>
<accession>E6VX56</accession>
<proteinExistence type="predicted"/>
<dbReference type="Pfam" id="PF18306">
    <property type="entry name" value="LDcluster4"/>
    <property type="match status" value="1"/>
</dbReference>
<evidence type="ECO:0000313" key="1">
    <source>
        <dbReference type="EMBL" id="ADU62562.1"/>
    </source>
</evidence>
<dbReference type="STRING" id="643562.Daes_1548"/>
<dbReference type="Proteomes" id="UP000002191">
    <property type="component" value="Chromosome"/>
</dbReference>
<dbReference type="PANTHER" id="PTHR43393">
    <property type="entry name" value="CYTOKININ RIBOSIDE 5'-MONOPHOSPHATE PHOSPHORIBOHYDROLASE"/>
    <property type="match status" value="1"/>
</dbReference>
<dbReference type="InterPro" id="IPR052341">
    <property type="entry name" value="LOG_family_nucleotidases"/>
</dbReference>
<name>E6VX56_PSEA9</name>
<dbReference type="SUPFAM" id="SSF102405">
    <property type="entry name" value="MCP/YpsA-like"/>
    <property type="match status" value="1"/>
</dbReference>
<dbReference type="AlphaFoldDB" id="E6VX56"/>
<dbReference type="NCBIfam" id="TIGR00725">
    <property type="entry name" value="TIGR00725 family protein"/>
    <property type="match status" value="1"/>
</dbReference>
<reference evidence="2" key="1">
    <citation type="submission" date="2010-12" db="EMBL/GenBank/DDBJ databases">
        <title>Complete sequence of Desulfovibrio aespoeensis Aspo-2.</title>
        <authorList>
            <consortium name="US DOE Joint Genome Institute"/>
            <person name="Lucas S."/>
            <person name="Copeland A."/>
            <person name="Lapidus A."/>
            <person name="Cheng J.-F."/>
            <person name="Goodwin L."/>
            <person name="Pitluck S."/>
            <person name="Chertkov O."/>
            <person name="Misra M."/>
            <person name="Detter J.C."/>
            <person name="Han C."/>
            <person name="Tapia R."/>
            <person name="Land M."/>
            <person name="Hauser L."/>
            <person name="Kyrpides N."/>
            <person name="Ivanova N."/>
            <person name="Ovchinnikova G."/>
            <person name="Pedersen K."/>
            <person name="Jagevall S."/>
            <person name="Hazen T."/>
            <person name="Woyke T."/>
        </authorList>
    </citation>
    <scope>NUCLEOTIDE SEQUENCE [LARGE SCALE GENOMIC DNA]</scope>
    <source>
        <strain evidence="2">ATCC 700646 / DSM 10631 / Aspo-2</strain>
    </source>
</reference>
<dbReference type="eggNOG" id="COG1611">
    <property type="taxonomic scope" value="Bacteria"/>
</dbReference>
<dbReference type="GO" id="GO:0005829">
    <property type="term" value="C:cytosol"/>
    <property type="evidence" value="ECO:0007669"/>
    <property type="project" value="TreeGrafter"/>
</dbReference>
<reference evidence="1 2" key="2">
    <citation type="journal article" date="2014" name="Genome Announc.">
        <title>Complete Genome Sequence of the Subsurface, Mesophilic Sulfate-Reducing Bacterium Desulfovibrio aespoeensis Aspo-2.</title>
        <authorList>
            <person name="Pedersen K."/>
            <person name="Bengtsson A."/>
            <person name="Edlund J."/>
            <person name="Rabe L."/>
            <person name="Hazen T."/>
            <person name="Chakraborty R."/>
            <person name="Goodwin L."/>
            <person name="Shapiro N."/>
        </authorList>
    </citation>
    <scope>NUCLEOTIDE SEQUENCE [LARGE SCALE GENOMIC DNA]</scope>
    <source>
        <strain evidence="2">ATCC 700646 / DSM 10631 / Aspo-2</strain>
    </source>
</reference>
<evidence type="ECO:0000313" key="2">
    <source>
        <dbReference type="Proteomes" id="UP000002191"/>
    </source>
</evidence>
<dbReference type="PANTHER" id="PTHR43393:SF3">
    <property type="entry name" value="LYSINE DECARBOXYLASE-LIKE PROTEIN"/>
    <property type="match status" value="1"/>
</dbReference>
<dbReference type="InterPro" id="IPR005268">
    <property type="entry name" value="CHP00725"/>
</dbReference>
<dbReference type="HOGENOM" id="CLU_107614_1_1_7"/>
<dbReference type="EMBL" id="CP002431">
    <property type="protein sequence ID" value="ADU62562.1"/>
    <property type="molecule type" value="Genomic_DNA"/>
</dbReference>
<sequence length="158" mass="15936">MAKSHVSVIGSGQCGPNSEGRALYAAAVELGGLLARNGYVVVCGGLGGVMEGACKGAREAGGRTIGILPSSDRTTANAWVEIPIATGLGPMRNMLVVTNGDVIVAVGGGFGTLSEVALARKTGKPVVAIGDMGAIDGVQRARDPEHALSIIKSILERK</sequence>
<dbReference type="InterPro" id="IPR041164">
    <property type="entry name" value="LDcluster4"/>
</dbReference>
<gene>
    <name evidence="1" type="ordered locus">Daes_1548</name>
</gene>
<dbReference type="OrthoDB" id="9794039at2"/>